<reference evidence="3" key="1">
    <citation type="submission" date="2016-06" db="UniProtKB">
        <authorList>
            <consortium name="WormBaseParasite"/>
        </authorList>
    </citation>
    <scope>IDENTIFICATION</scope>
</reference>
<dbReference type="EMBL" id="UZAK01033868">
    <property type="protein sequence ID" value="VDP40559.1"/>
    <property type="molecule type" value="Genomic_DNA"/>
</dbReference>
<keyword evidence="2" id="KW-1185">Reference proteome</keyword>
<protein>
    <submittedName>
        <fullName evidence="1 3">Uncharacterized protein</fullName>
    </submittedName>
</protein>
<proteinExistence type="predicted"/>
<accession>A0A183K6G3</accession>
<dbReference type="Proteomes" id="UP000279833">
    <property type="component" value="Unassembled WGS sequence"/>
</dbReference>
<gene>
    <name evidence="1" type="ORF">SCUD_LOCUS10588</name>
</gene>
<evidence type="ECO:0000313" key="1">
    <source>
        <dbReference type="EMBL" id="VDP40559.1"/>
    </source>
</evidence>
<dbReference type="AlphaFoldDB" id="A0A183K6G3"/>
<name>A0A183K6G3_9TREM</name>
<organism evidence="3">
    <name type="scientific">Schistosoma curassoni</name>
    <dbReference type="NCBI Taxonomy" id="6186"/>
    <lineage>
        <taxon>Eukaryota</taxon>
        <taxon>Metazoa</taxon>
        <taxon>Spiralia</taxon>
        <taxon>Lophotrochozoa</taxon>
        <taxon>Platyhelminthes</taxon>
        <taxon>Trematoda</taxon>
        <taxon>Digenea</taxon>
        <taxon>Strigeidida</taxon>
        <taxon>Schistosomatoidea</taxon>
        <taxon>Schistosomatidae</taxon>
        <taxon>Schistosoma</taxon>
    </lineage>
</organism>
<evidence type="ECO:0000313" key="2">
    <source>
        <dbReference type="Proteomes" id="UP000279833"/>
    </source>
</evidence>
<reference evidence="1 2" key="2">
    <citation type="submission" date="2018-11" db="EMBL/GenBank/DDBJ databases">
        <authorList>
            <consortium name="Pathogen Informatics"/>
        </authorList>
    </citation>
    <scope>NUCLEOTIDE SEQUENCE [LARGE SCALE GENOMIC DNA]</scope>
    <source>
        <strain evidence="1">Dakar</strain>
        <strain evidence="2">Dakar, Senegal</strain>
    </source>
</reference>
<evidence type="ECO:0000313" key="3">
    <source>
        <dbReference type="WBParaSite" id="SCUD_0001058801-mRNA-1"/>
    </source>
</evidence>
<dbReference type="WBParaSite" id="SCUD_0001058801-mRNA-1">
    <property type="protein sequence ID" value="SCUD_0001058801-mRNA-1"/>
    <property type="gene ID" value="SCUD_0001058801"/>
</dbReference>
<sequence>MSREFYCMGRKLGELRKPSSRRYKCSLTAVYAKYFGSVGQTLLATTYYVREETRSQWRKKSGRVAGSGY</sequence>